<comment type="caution">
    <text evidence="1">The sequence shown here is derived from an EMBL/GenBank/DDBJ whole genome shotgun (WGS) entry which is preliminary data.</text>
</comment>
<gene>
    <name evidence="1" type="ORF">DM01DRAFT_325082</name>
</gene>
<accession>A0A1X2GAP7</accession>
<name>A0A1X2GAP7_9FUNG</name>
<sequence length="203" mass="23216">MDTSTIHASDSIWSVIMSCGFKPTAKNKADPSDNSESIKDAKTRFSGDELLQFILKKWQEFKNTSEIVFGCHGPNRNLDYWLVMCILHGSKADRELLQRDLKTVRPPTVTDLLGNFQEKLSKTQNSRRGIVLVVLDFAGLTKAPEKIKYTIVDDSPCRNLLTSEQSVTPVEQAYLDMPSEDLLFVPSQFNRTFRMGKRLRWWP</sequence>
<proteinExistence type="predicted"/>
<dbReference type="AlphaFoldDB" id="A0A1X2GAP7"/>
<dbReference type="Proteomes" id="UP000242146">
    <property type="component" value="Unassembled WGS sequence"/>
</dbReference>
<protein>
    <submittedName>
        <fullName evidence="1">Uncharacterized protein</fullName>
    </submittedName>
</protein>
<keyword evidence="2" id="KW-1185">Reference proteome</keyword>
<reference evidence="1 2" key="1">
    <citation type="submission" date="2016-07" db="EMBL/GenBank/DDBJ databases">
        <title>Pervasive Adenine N6-methylation of Active Genes in Fungi.</title>
        <authorList>
            <consortium name="DOE Joint Genome Institute"/>
            <person name="Mondo S.J."/>
            <person name="Dannebaum R.O."/>
            <person name="Kuo R.C."/>
            <person name="Labutti K."/>
            <person name="Haridas S."/>
            <person name="Kuo A."/>
            <person name="Salamov A."/>
            <person name="Ahrendt S.R."/>
            <person name="Lipzen A."/>
            <person name="Sullivan W."/>
            <person name="Andreopoulos W.B."/>
            <person name="Clum A."/>
            <person name="Lindquist E."/>
            <person name="Daum C."/>
            <person name="Ramamoorthy G.K."/>
            <person name="Gryganskyi A."/>
            <person name="Culley D."/>
            <person name="Magnuson J.K."/>
            <person name="James T.Y."/>
            <person name="O'Malley M.A."/>
            <person name="Stajich J.E."/>
            <person name="Spatafora J.W."/>
            <person name="Visel A."/>
            <person name="Grigoriev I.V."/>
        </authorList>
    </citation>
    <scope>NUCLEOTIDE SEQUENCE [LARGE SCALE GENOMIC DNA]</scope>
    <source>
        <strain evidence="1 2">NRRL 3301</strain>
    </source>
</reference>
<dbReference type="EMBL" id="MCGT01000026">
    <property type="protein sequence ID" value="ORX49393.1"/>
    <property type="molecule type" value="Genomic_DNA"/>
</dbReference>
<organism evidence="1 2">
    <name type="scientific">Hesseltinella vesiculosa</name>
    <dbReference type="NCBI Taxonomy" id="101127"/>
    <lineage>
        <taxon>Eukaryota</taxon>
        <taxon>Fungi</taxon>
        <taxon>Fungi incertae sedis</taxon>
        <taxon>Mucoromycota</taxon>
        <taxon>Mucoromycotina</taxon>
        <taxon>Mucoromycetes</taxon>
        <taxon>Mucorales</taxon>
        <taxon>Cunninghamellaceae</taxon>
        <taxon>Hesseltinella</taxon>
    </lineage>
</organism>
<evidence type="ECO:0000313" key="2">
    <source>
        <dbReference type="Proteomes" id="UP000242146"/>
    </source>
</evidence>
<evidence type="ECO:0000313" key="1">
    <source>
        <dbReference type="EMBL" id="ORX49393.1"/>
    </source>
</evidence>